<keyword evidence="2" id="KW-1185">Reference proteome</keyword>
<feature type="compositionally biased region" description="Basic and acidic residues" evidence="1">
    <location>
        <begin position="432"/>
        <end position="445"/>
    </location>
</feature>
<dbReference type="Proteomes" id="UP001652625">
    <property type="component" value="Chromosome 12"/>
</dbReference>
<feature type="region of interest" description="Disordered" evidence="1">
    <location>
        <begin position="2085"/>
        <end position="2109"/>
    </location>
</feature>
<feature type="region of interest" description="Disordered" evidence="1">
    <location>
        <begin position="432"/>
        <end position="464"/>
    </location>
</feature>
<name>A0ABM4D748_HYDVU</name>
<dbReference type="RefSeq" id="XP_065670142.1">
    <property type="nucleotide sequence ID" value="XM_065814070.1"/>
</dbReference>
<feature type="region of interest" description="Disordered" evidence="1">
    <location>
        <begin position="890"/>
        <end position="910"/>
    </location>
</feature>
<protein>
    <submittedName>
        <fullName evidence="3">Uncharacterized protein PF3D7_1120600 isoform X3</fullName>
    </submittedName>
</protein>
<sequence length="2692" mass="309892">MAYFIFIFLQMVIIIGIECTFSGNLNRKLQPYEGSRTAESIYAFRRIPQTYAYNSRAYLESRPNQHIVYLRSSAPVYKSDEQKKKKGKNINQKSVSKNIEKIKSHKKKALKSKRNLVSKHSMEFVKNSTLDSIAKDDIATAKKDYVNINGKYYLRSASSDFFPFDGSKRNYLKIREDDIGDDKKAGIQFMKNKRPTLEGVSAKEIVFSSQSSDEHKPIEIFVTENIVPSYHPDISSSSAKSTLSSDIPEAVTRSELIDQEVKKKRNHEYLEKPQDSIDNQEESKYQGFQISKHDENSASSLVDTLQKDDQQKHNGFQQPQYFHLSQVSEPNNILFDQKDHGSKEYNNFLHEQNDHVDKENDNFLHEQTNQVTKGHNNLELESLLNYKHLNDGNPSTDQHMNEGDPFIDRHLNDENRIHLTPDRGYYKHKEFLSEERDNHDPEKLNENNPSKITDERSNSVVTDNSLVFSPSIEDHFSMRSRFKSDEDNSNSNQNFDFNHDEDAPDQDRKNEEVNHQFPSALTVTKAIMQSAKMIDHPIYNDNHVNSQNFMPDVYEAFSRTNNDLKQRYKVLRKWAAQKIARHSKSSINEEELKEEVKNLNDLSSMVRLVNNLEKDMLKIILKRKRRLGERMGYKHENIPGSESSKKRFNSPSDVQELLQYIYDTYIENRTADEIPVVLQAFQKSLADIVSKKNVSTKVALQDYSRSSSPDSIKTKTNFSKQNQELYEKITKDDEDQSETNQNTLHQFNSKTNSSSPLVTVKLLKALDLFLDSIEIERKIKHFRAMVEDLANEINGSVFLTSDMRVSLGKINQEINETLIQSEFLNRDQNDTIIDNQNMSVTGVGKFLLSVPNHKNLSLTKTKIFDEMNEIMLTKDSASIPEKKNSVNSFIKIDSKKSENQENNKKNDLTRSEMYDLDSEMNIDDDLAYEKNWYGKNKFTNSQPSSNITNLNLTHIYEPGMLDAGKIVSSEFEAALYNMADTNISAINKEAMKGLTYYATLIEKLHNKSISPSLNSNKLNNKLYSMDNMTNLNKEAMKGHNYYAKLADKLHKEIYNQTNNITHDLLAKLEHANINISGLNAEAMRAHSFYSNMSHNDSNLDQIYKLYLEAQTMNHRNQEAVQSEWLEILNALNTPTITHTEADNFDLQVQKIIDKAISEAKNLTDAEQNYHKNQNLNISKSLEKTKDNLRNTLESRGVDQGAIKNVDSYLDAENKYIGQLFYGEGEHFNSENNFTFISREGSDQYQFFKQPNKTRPSLEQPNKSIVSLEKPNKSTTSLEQLNTNIPLLDKKNIFPNANKKEDITNIVEGQWDKRNMDFHGVKENHPEDLLQIAHLKSLVQKLQEESLKEEAIDDARFAKELILSKIRKKKKKNNNLTHRVIIPKHYQNNIENIESSKISTILAHKISEIKRNRKSPSLAASFGGGGIPLQVTGEKRNIDQYKSYSQAQAVLKYNKNTFINKRNSIKNQKQKNDKNNLNKIKRSQIPQIPSEHRHHHNKKSQLKWRRKKHRRSKKNTRLKVSHRNKKDIIVHSKLKKLNPKQQVNTTDEEETPSLKDVIIKDSFFSKLSEEQQQLVWEAVKKDWKRQHNHAITKETTNKLNKLTLREDILPGSLASIKEKNTSHFSIRKKQSSRKHSSLKKEGFLKKIELSSENLFNKSNITDLKFFKKTDKLMSDDKLLLSDEAHNLTNISLNETNEIIDTLPDSTDNATKRLCQHFLYPNDVNYMKYLCNSISILNKSADLKTNGSFGVEVKPENASLHFTNNVDLDAENFNNSENVVNHFNHTADFENKTIKNILDSVEVQKQANENNNFTSDPGKKETEKPPSVELLNLIRNIQRINETVYNVDNKNKSSLLIKETEDSKHADPFENNLKYLDKVNNTMQQVMQTTSQDINDGNSTITTNVSLSEQMHLTSLNSLKNITDKAFKIFPSDVNANIGSESSNSPETILDFFNATDKVNVIPDLGDTALVPESDKKCEGDYILFRKGDFEYKIPAFKCSRNKSQSLDVAFWNKTEKVLKAMNEKNKCMPVYKSFVFGNSDYKLQVGCTENPFVSEKNKYSKGNLDASETSIKTMSKNSKVLYRVQDSKKHDTTHTSSVNITQHENSATTYENDRLNDETNDEILKQAGQLFELKKKNVTSRHFSNKRGSENFLIKSGVHPDYLKTSLNSTSTFKFKDTSITKNIYVNGAKVITMKKEKDTLSIVYPPKNDTNNSGYMVLNENNTTFKIPLYGNKDGSYSNNFNKSKVNSEPDFLTIIQNKNKAELQKSSYKMETPDSRGLKLHEIHSTLDLPTDEDSFKESLKTESSILPKDRNYNRYHFKTHDGRRFENAHLKLYGESDGKKPYFITKPIQTPVVEQYEDFPHVYHQEVNHAMKLGFSPSPNKIQQYISTKPKPISDNHLQDSGDHLQDSGDIHYLTLLRYHNKLRELQKSPESLLNTNPTQLNHNKPNLLNEYTGKQSTQTFLNDPYIHSFNPLKNMVHPASEINNDAIPYQQDEEQLNQAGNLPTSSHILGNYFEKPISLITYNNNQRVIPNNDVFSGSYIKNSYLNEGHTQPTNLNLNSQQQEFVNLNSLQKDFSPEYYAKDDENQMKVLKSLQRAADESINLAYMNLQKKLINKYSNGSDRLDSFDEKQLETLGYNPYDLSNINKQVLGKKRMMDNQALATKRIIINPIKTKLLETHSKKNKLKTSLK</sequence>
<dbReference type="GeneID" id="100215610"/>
<feature type="compositionally biased region" description="Basic residues" evidence="1">
    <location>
        <begin position="1491"/>
        <end position="1521"/>
    </location>
</feature>
<gene>
    <name evidence="3" type="primary">LOC100215610</name>
</gene>
<organism evidence="2 3">
    <name type="scientific">Hydra vulgaris</name>
    <name type="common">Hydra</name>
    <name type="synonym">Hydra attenuata</name>
    <dbReference type="NCBI Taxonomy" id="6087"/>
    <lineage>
        <taxon>Eukaryota</taxon>
        <taxon>Metazoa</taxon>
        <taxon>Cnidaria</taxon>
        <taxon>Hydrozoa</taxon>
        <taxon>Hydroidolina</taxon>
        <taxon>Anthoathecata</taxon>
        <taxon>Aplanulata</taxon>
        <taxon>Hydridae</taxon>
        <taxon>Hydra</taxon>
    </lineage>
</organism>
<proteinExistence type="predicted"/>
<accession>A0ABM4D748</accession>
<feature type="region of interest" description="Disordered" evidence="1">
    <location>
        <begin position="1483"/>
        <end position="1521"/>
    </location>
</feature>
<reference evidence="3" key="1">
    <citation type="submission" date="2025-08" db="UniProtKB">
        <authorList>
            <consortium name="RefSeq"/>
        </authorList>
    </citation>
    <scope>IDENTIFICATION</scope>
</reference>
<evidence type="ECO:0000313" key="3">
    <source>
        <dbReference type="RefSeq" id="XP_065670142.1"/>
    </source>
</evidence>
<feature type="compositionally biased region" description="Polar residues" evidence="1">
    <location>
        <begin position="738"/>
        <end position="750"/>
    </location>
</feature>
<feature type="region of interest" description="Disordered" evidence="1">
    <location>
        <begin position="730"/>
        <end position="750"/>
    </location>
</feature>
<feature type="compositionally biased region" description="Polar residues" evidence="1">
    <location>
        <begin position="2093"/>
        <end position="2109"/>
    </location>
</feature>
<feature type="compositionally biased region" description="Basic and acidic residues" evidence="1">
    <location>
        <begin position="892"/>
        <end position="910"/>
    </location>
</feature>
<evidence type="ECO:0000313" key="2">
    <source>
        <dbReference type="Proteomes" id="UP001652625"/>
    </source>
</evidence>
<feature type="region of interest" description="Disordered" evidence="1">
    <location>
        <begin position="482"/>
        <end position="512"/>
    </location>
</feature>
<feature type="compositionally biased region" description="Basic and acidic residues" evidence="1">
    <location>
        <begin position="497"/>
        <end position="512"/>
    </location>
</feature>
<evidence type="ECO:0000256" key="1">
    <source>
        <dbReference type="SAM" id="MobiDB-lite"/>
    </source>
</evidence>